<evidence type="ECO:0000313" key="7">
    <source>
        <dbReference type="Proteomes" id="UP000651156"/>
    </source>
</evidence>
<dbReference type="Pfam" id="PF00150">
    <property type="entry name" value="Cellulase"/>
    <property type="match status" value="1"/>
</dbReference>
<protein>
    <submittedName>
        <fullName evidence="6">Cellulase family glycosylhydrolase</fullName>
    </submittedName>
</protein>
<dbReference type="PANTHER" id="PTHR34142:SF1">
    <property type="entry name" value="GLYCOSIDE HYDROLASE FAMILY 5 DOMAIN-CONTAINING PROTEIN"/>
    <property type="match status" value="1"/>
</dbReference>
<feature type="domain" description="Glycoside hydrolase family 5" evidence="4">
    <location>
        <begin position="50"/>
        <end position="321"/>
    </location>
</feature>
<evidence type="ECO:0000256" key="2">
    <source>
        <dbReference type="ARBA" id="ARBA00023295"/>
    </source>
</evidence>
<evidence type="ECO:0000313" key="6">
    <source>
        <dbReference type="EMBL" id="MBE9193121.1"/>
    </source>
</evidence>
<keyword evidence="7" id="KW-1185">Reference proteome</keyword>
<evidence type="ECO:0000256" key="1">
    <source>
        <dbReference type="ARBA" id="ARBA00022801"/>
    </source>
</evidence>
<comment type="caution">
    <text evidence="6">The sequence shown here is derived from an EMBL/GenBank/DDBJ whole genome shotgun (WGS) entry which is preliminary data.</text>
</comment>
<dbReference type="SUPFAM" id="SSF49785">
    <property type="entry name" value="Galactose-binding domain-like"/>
    <property type="match status" value="1"/>
</dbReference>
<reference evidence="6 7" key="1">
    <citation type="submission" date="2020-10" db="EMBL/GenBank/DDBJ databases">
        <authorList>
            <person name="Castelo-Branco R."/>
            <person name="Eusebio N."/>
            <person name="Adriana R."/>
            <person name="Vieira A."/>
            <person name="Brugerolle De Fraissinette N."/>
            <person name="Rezende De Castro R."/>
            <person name="Schneider M.P."/>
            <person name="Vasconcelos V."/>
            <person name="Leao P.N."/>
        </authorList>
    </citation>
    <scope>NUCLEOTIDE SEQUENCE [LARGE SCALE GENOMIC DNA]</scope>
    <source>
        <strain evidence="6 7">LEGE 06123</strain>
    </source>
</reference>
<dbReference type="InterPro" id="IPR017853">
    <property type="entry name" value="GH"/>
</dbReference>
<comment type="similarity">
    <text evidence="3">Belongs to the glycosyl hydrolase 5 (cellulase A) family.</text>
</comment>
<organism evidence="6 7">
    <name type="scientific">Gloeocapsopsis crepidinum LEGE 06123</name>
    <dbReference type="NCBI Taxonomy" id="588587"/>
    <lineage>
        <taxon>Bacteria</taxon>
        <taxon>Bacillati</taxon>
        <taxon>Cyanobacteriota</taxon>
        <taxon>Cyanophyceae</taxon>
        <taxon>Oscillatoriophycideae</taxon>
        <taxon>Chroococcales</taxon>
        <taxon>Chroococcaceae</taxon>
        <taxon>Gloeocapsopsis</taxon>
    </lineage>
</organism>
<accession>A0ABR9UXV1</accession>
<dbReference type="Gene3D" id="2.60.120.430">
    <property type="entry name" value="Galactose-binding lectin"/>
    <property type="match status" value="1"/>
</dbReference>
<evidence type="ECO:0000256" key="3">
    <source>
        <dbReference type="RuleBase" id="RU361153"/>
    </source>
</evidence>
<dbReference type="SUPFAM" id="SSF51445">
    <property type="entry name" value="(Trans)glycosidases"/>
    <property type="match status" value="1"/>
</dbReference>
<dbReference type="Proteomes" id="UP000651156">
    <property type="component" value="Unassembled WGS sequence"/>
</dbReference>
<dbReference type="InterPro" id="IPR021720">
    <property type="entry name" value="Malectin_dom"/>
</dbReference>
<keyword evidence="1 3" id="KW-0378">Hydrolase</keyword>
<gene>
    <name evidence="6" type="ORF">IQ230_22765</name>
</gene>
<name>A0ABR9UXV1_9CHRO</name>
<dbReference type="Gene3D" id="3.20.20.80">
    <property type="entry name" value="Glycosidases"/>
    <property type="match status" value="1"/>
</dbReference>
<proteinExistence type="inferred from homology"/>
<dbReference type="InterPro" id="IPR001547">
    <property type="entry name" value="Glyco_hydro_5"/>
</dbReference>
<dbReference type="Pfam" id="PF11721">
    <property type="entry name" value="Malectin"/>
    <property type="match status" value="1"/>
</dbReference>
<evidence type="ECO:0000259" key="5">
    <source>
        <dbReference type="Pfam" id="PF11721"/>
    </source>
</evidence>
<dbReference type="EMBL" id="JADEWN010000078">
    <property type="protein sequence ID" value="MBE9193121.1"/>
    <property type="molecule type" value="Genomic_DNA"/>
</dbReference>
<sequence length="516" mass="58718">MTSVIRNRYSLNILLGTLAIWGISLTAIDRKTIAAPPPNIRVVGNKFQDSQGSTVVLRGVSLTDAEHISKNFGYKFIIDLLTDPSKNWYTKIVRVPVHPHTWLENEAFSQTKADRHFNQYLKPLIDYASSKGLYVIIDWHYVQDPRNKQSQTLAFWKYIAPKFSSYGNVLYEIYNENSSNASSGMTWSTWKNLAQPWINTIRSAGAPNIILICGPQYCQHMREAADAPFYDPMFPNSPNLAYVAHIYPSFYSRQNGSQRQKYEYEIGYLAQRHPVVVTEWGWDEDMSGTEVYGNQNTYGNELKKFIDDYGLSWTSWVASNNPWYPQLFYGDWTPRQSPRYHGSFTRDWLSEKRNSSPPSAQPSTVNFPIRIAAGSNTEFIASNGSKWNQDQGFLNGSTVNRGNIPIANTSNARLYQTERYGLTGYAFTIPNGNYLVKLHFAETYNGISAKGQRVFDVAIEEEKLNNIDIYSEAKGRNIALIKTVNITVKDGQLDIKFIPRAQLPLINALEIIPVTK</sequence>
<feature type="domain" description="Malectin" evidence="5">
    <location>
        <begin position="370"/>
        <end position="498"/>
    </location>
</feature>
<evidence type="ECO:0000259" key="4">
    <source>
        <dbReference type="Pfam" id="PF00150"/>
    </source>
</evidence>
<keyword evidence="2 3" id="KW-0326">Glycosidase</keyword>
<dbReference type="InterPro" id="IPR008979">
    <property type="entry name" value="Galactose-bd-like_sf"/>
</dbReference>
<dbReference type="PANTHER" id="PTHR34142">
    <property type="entry name" value="ENDO-BETA-1,4-GLUCANASE A"/>
    <property type="match status" value="1"/>
</dbReference>